<evidence type="ECO:0000259" key="9">
    <source>
        <dbReference type="Pfam" id="PF14698"/>
    </source>
</evidence>
<evidence type="ECO:0000256" key="5">
    <source>
        <dbReference type="ARBA" id="ARBA00022605"/>
    </source>
</evidence>
<dbReference type="Gene3D" id="1.20.200.10">
    <property type="entry name" value="Fumarase/aspartase (Central domain)"/>
    <property type="match status" value="1"/>
</dbReference>
<organism evidence="10">
    <name type="scientific">Flexilinea flocculi</name>
    <dbReference type="NCBI Taxonomy" id="1678840"/>
    <lineage>
        <taxon>Bacteria</taxon>
        <taxon>Bacillati</taxon>
        <taxon>Chloroflexota</taxon>
        <taxon>Anaerolineae</taxon>
        <taxon>Anaerolineales</taxon>
        <taxon>Anaerolineaceae</taxon>
        <taxon>Flexilinea</taxon>
    </lineage>
</organism>
<comment type="catalytic activity">
    <reaction evidence="7">
        <text>2-(N(omega)-L-arginino)succinate = fumarate + L-arginine</text>
        <dbReference type="Rhea" id="RHEA:24020"/>
        <dbReference type="ChEBI" id="CHEBI:29806"/>
        <dbReference type="ChEBI" id="CHEBI:32682"/>
        <dbReference type="ChEBI" id="CHEBI:57472"/>
        <dbReference type="EC" id="4.3.2.1"/>
    </reaction>
</comment>
<accession>A0A0S7BZF9</accession>
<gene>
    <name evidence="7" type="primary">argH</name>
    <name evidence="10" type="ORF">ATC1_131823</name>
</gene>
<dbReference type="InterPro" id="IPR022761">
    <property type="entry name" value="Fumarate_lyase_N"/>
</dbReference>
<dbReference type="EC" id="4.3.2.1" evidence="2 7"/>
<dbReference type="Pfam" id="PF14698">
    <property type="entry name" value="ASL_C2"/>
    <property type="match status" value="1"/>
</dbReference>
<keyword evidence="6 7" id="KW-0456">Lyase</keyword>
<dbReference type="InterPro" id="IPR024083">
    <property type="entry name" value="Fumarase/histidase_N"/>
</dbReference>
<dbReference type="FunFam" id="1.10.275.10:FF:000002">
    <property type="entry name" value="Argininosuccinate lyase"/>
    <property type="match status" value="1"/>
</dbReference>
<sequence length="463" mass="52202">MKEKTLWSGGRLDAVLDQNMTRLNRSLDTDQRMAHEDIRGSIAWAGAILDAGILSEEEYRQICSGLEQISLEISEKRFQFLPSDEDIHSAVERRLTEIIGAVGGKLHTGRSRNDQVVTDFRLWLRNTMDNLIKEITELQSAFFYRAKNDIDIIISGYTHFQQAQPILLSHWWLSHLWALERDKQRLREFRDRTNVLPLGSGALAGTTFPIDRFKLAADLNFSQPAPNSIDAVSDRDFVCDFLYWASMLGIHLSRCAEALILYTTMEYGYITLSDQFSTGSSLMPQKKNPDSLELIRGKSGSQTGRLTAMLTILKGLPSAYDKDLQDDKELVFQAADTASLTMAVMNGVLRTLKVNREKCQQAINMQALATDIADYLVKKGMPFREAHHAVGKAVKLSETIGINLADLPLSEWQKISPLFDQDVFSVFSLESSIHQRSSWGGTSREQVSKQLAYAEKIISDQDQ</sequence>
<dbReference type="EMBL" id="DF968181">
    <property type="protein sequence ID" value="GAP41827.1"/>
    <property type="molecule type" value="Genomic_DNA"/>
</dbReference>
<feature type="domain" description="Argininosuccinate lyase C-terminal" evidence="9">
    <location>
        <begin position="367"/>
        <end position="433"/>
    </location>
</feature>
<comment type="pathway">
    <text evidence="1 7">Amino-acid biosynthesis; L-arginine biosynthesis; L-arginine from L-ornithine and carbamoyl phosphate: step 3/3.</text>
</comment>
<dbReference type="PANTHER" id="PTHR43814">
    <property type="entry name" value="ARGININOSUCCINATE LYASE"/>
    <property type="match status" value="1"/>
</dbReference>
<dbReference type="RefSeq" id="WP_062284201.1">
    <property type="nucleotide sequence ID" value="NZ_DF968181.1"/>
</dbReference>
<comment type="subcellular location">
    <subcellularLocation>
        <location evidence="7">Cytoplasm</location>
    </subcellularLocation>
</comment>
<dbReference type="OrthoDB" id="9769623at2"/>
<evidence type="ECO:0000256" key="3">
    <source>
        <dbReference type="ARBA" id="ARBA00022490"/>
    </source>
</evidence>
<evidence type="ECO:0000313" key="10">
    <source>
        <dbReference type="EMBL" id="GAP41827.1"/>
    </source>
</evidence>
<keyword evidence="5 7" id="KW-0028">Amino-acid biosynthesis</keyword>
<dbReference type="InterPro" id="IPR008948">
    <property type="entry name" value="L-Aspartase-like"/>
</dbReference>
<protein>
    <recommendedName>
        <fullName evidence="2 7">Argininosuccinate lyase</fullName>
        <shortName evidence="7">ASAL</shortName>
        <ecNumber evidence="2 7">4.3.2.1</ecNumber>
    </recommendedName>
    <alternativeName>
        <fullName evidence="7">Arginosuccinase</fullName>
    </alternativeName>
</protein>
<dbReference type="STRING" id="1678840.ATC1_131823"/>
<evidence type="ECO:0000256" key="1">
    <source>
        <dbReference type="ARBA" id="ARBA00004941"/>
    </source>
</evidence>
<dbReference type="Pfam" id="PF00206">
    <property type="entry name" value="Lyase_1"/>
    <property type="match status" value="1"/>
</dbReference>
<dbReference type="FunFam" id="1.10.40.30:FF:000001">
    <property type="entry name" value="Argininosuccinate lyase"/>
    <property type="match status" value="1"/>
</dbReference>
<evidence type="ECO:0000256" key="2">
    <source>
        <dbReference type="ARBA" id="ARBA00012338"/>
    </source>
</evidence>
<reference evidence="10" key="1">
    <citation type="journal article" date="2015" name="Genome Announc.">
        <title>Draft Genome Sequence of Anaerolineae Strain TC1, a Novel Isolate from a Methanogenic Wastewater Treatment System.</title>
        <authorList>
            <person name="Matsuura N."/>
            <person name="Tourlousse D.M."/>
            <person name="Sun L."/>
            <person name="Toyonaga M."/>
            <person name="Kuroda K."/>
            <person name="Ohashi A."/>
            <person name="Cruz R."/>
            <person name="Yamaguchi T."/>
            <person name="Sekiguchi Y."/>
        </authorList>
    </citation>
    <scope>NUCLEOTIDE SEQUENCE [LARGE SCALE GENOMIC DNA]</scope>
    <source>
        <strain evidence="10">TC1</strain>
    </source>
</reference>
<dbReference type="PATRIC" id="fig|1678840.3.peg.3362"/>
<dbReference type="Proteomes" id="UP000053370">
    <property type="component" value="Unassembled WGS sequence"/>
</dbReference>
<dbReference type="FunFam" id="1.20.200.10:FF:000015">
    <property type="entry name" value="argininosuccinate lyase isoform X2"/>
    <property type="match status" value="1"/>
</dbReference>
<dbReference type="UniPathway" id="UPA00068">
    <property type="reaction ID" value="UER00114"/>
</dbReference>
<dbReference type="PROSITE" id="PS00163">
    <property type="entry name" value="FUMARATE_LYASES"/>
    <property type="match status" value="1"/>
</dbReference>
<dbReference type="PRINTS" id="PR00149">
    <property type="entry name" value="FUMRATELYASE"/>
</dbReference>
<evidence type="ECO:0000256" key="6">
    <source>
        <dbReference type="ARBA" id="ARBA00023239"/>
    </source>
</evidence>
<dbReference type="HAMAP" id="MF_00006">
    <property type="entry name" value="Arg_succ_lyase"/>
    <property type="match status" value="1"/>
</dbReference>
<dbReference type="CDD" id="cd01359">
    <property type="entry name" value="Argininosuccinate_lyase"/>
    <property type="match status" value="1"/>
</dbReference>
<dbReference type="SUPFAM" id="SSF48557">
    <property type="entry name" value="L-aspartase-like"/>
    <property type="match status" value="1"/>
</dbReference>
<comment type="similarity">
    <text evidence="7">Belongs to the lyase 1 family. Argininosuccinate lyase subfamily.</text>
</comment>
<dbReference type="InterPro" id="IPR029419">
    <property type="entry name" value="Arg_succ_lyase_C"/>
</dbReference>
<dbReference type="NCBIfam" id="TIGR00838">
    <property type="entry name" value="argH"/>
    <property type="match status" value="1"/>
</dbReference>
<dbReference type="GO" id="GO:0004056">
    <property type="term" value="F:argininosuccinate lyase activity"/>
    <property type="evidence" value="ECO:0007669"/>
    <property type="project" value="UniProtKB-UniRule"/>
</dbReference>
<evidence type="ECO:0000256" key="7">
    <source>
        <dbReference type="HAMAP-Rule" id="MF_00006"/>
    </source>
</evidence>
<keyword evidence="4 7" id="KW-0055">Arginine biosynthesis</keyword>
<evidence type="ECO:0000259" key="8">
    <source>
        <dbReference type="Pfam" id="PF00206"/>
    </source>
</evidence>
<evidence type="ECO:0000256" key="4">
    <source>
        <dbReference type="ARBA" id="ARBA00022571"/>
    </source>
</evidence>
<dbReference type="InterPro" id="IPR000362">
    <property type="entry name" value="Fumarate_lyase_fam"/>
</dbReference>
<feature type="domain" description="Fumarate lyase N-terminal" evidence="8">
    <location>
        <begin position="11"/>
        <end position="300"/>
    </location>
</feature>
<evidence type="ECO:0000313" key="11">
    <source>
        <dbReference type="Proteomes" id="UP000053370"/>
    </source>
</evidence>
<dbReference type="InterPro" id="IPR009049">
    <property type="entry name" value="Argininosuccinate_lyase"/>
</dbReference>
<name>A0A0S7BZF9_9CHLR</name>
<dbReference type="PRINTS" id="PR00145">
    <property type="entry name" value="ARGSUCLYASE"/>
</dbReference>
<dbReference type="Gene3D" id="1.10.40.30">
    <property type="entry name" value="Fumarase/aspartase (C-terminal domain)"/>
    <property type="match status" value="1"/>
</dbReference>
<dbReference type="GO" id="GO:0042450">
    <property type="term" value="P:L-arginine biosynthetic process via ornithine"/>
    <property type="evidence" value="ECO:0007669"/>
    <property type="project" value="UniProtKB-UniRule"/>
</dbReference>
<dbReference type="InterPro" id="IPR020557">
    <property type="entry name" value="Fumarate_lyase_CS"/>
</dbReference>
<dbReference type="AlphaFoldDB" id="A0A0S7BZF9"/>
<keyword evidence="11" id="KW-1185">Reference proteome</keyword>
<dbReference type="Gene3D" id="1.10.275.10">
    <property type="entry name" value="Fumarase/aspartase (N-terminal domain)"/>
    <property type="match status" value="1"/>
</dbReference>
<keyword evidence="3 7" id="KW-0963">Cytoplasm</keyword>
<dbReference type="GO" id="GO:0005829">
    <property type="term" value="C:cytosol"/>
    <property type="evidence" value="ECO:0007669"/>
    <property type="project" value="TreeGrafter"/>
</dbReference>
<proteinExistence type="inferred from homology"/>
<dbReference type="PANTHER" id="PTHR43814:SF1">
    <property type="entry name" value="ARGININOSUCCINATE LYASE"/>
    <property type="match status" value="1"/>
</dbReference>